<protein>
    <submittedName>
        <fullName evidence="2">Uncharacterized protein</fullName>
    </submittedName>
</protein>
<evidence type="ECO:0000313" key="2">
    <source>
        <dbReference type="EMBL" id="KGN43669.1"/>
    </source>
</evidence>
<reference evidence="2 3" key="4">
    <citation type="journal article" date="2011" name="BMC Genomics">
        <title>RNA-Seq improves annotation of protein-coding genes in the cucumber genome.</title>
        <authorList>
            <person name="Li Z."/>
            <person name="Zhang Z."/>
            <person name="Yan P."/>
            <person name="Huang S."/>
            <person name="Fei Z."/>
            <person name="Lin K."/>
        </authorList>
    </citation>
    <scope>NUCLEOTIDE SEQUENCE [LARGE SCALE GENOMIC DNA]</scope>
    <source>
        <strain evidence="3">cv. 9930</strain>
    </source>
</reference>
<evidence type="ECO:0000256" key="1">
    <source>
        <dbReference type="SAM" id="SignalP"/>
    </source>
</evidence>
<keyword evidence="1" id="KW-0732">Signal</keyword>
<dbReference type="Proteomes" id="UP000029981">
    <property type="component" value="Chromosome 7"/>
</dbReference>
<organism evidence="2 3">
    <name type="scientific">Cucumis sativus</name>
    <name type="common">Cucumber</name>
    <dbReference type="NCBI Taxonomy" id="3659"/>
    <lineage>
        <taxon>Eukaryota</taxon>
        <taxon>Viridiplantae</taxon>
        <taxon>Streptophyta</taxon>
        <taxon>Embryophyta</taxon>
        <taxon>Tracheophyta</taxon>
        <taxon>Spermatophyta</taxon>
        <taxon>Magnoliopsida</taxon>
        <taxon>eudicotyledons</taxon>
        <taxon>Gunneridae</taxon>
        <taxon>Pentapetalae</taxon>
        <taxon>rosids</taxon>
        <taxon>fabids</taxon>
        <taxon>Cucurbitales</taxon>
        <taxon>Cucurbitaceae</taxon>
        <taxon>Benincaseae</taxon>
        <taxon>Cucumis</taxon>
    </lineage>
</organism>
<feature type="signal peptide" evidence="1">
    <location>
        <begin position="1"/>
        <end position="24"/>
    </location>
</feature>
<evidence type="ECO:0000313" key="3">
    <source>
        <dbReference type="Proteomes" id="UP000029981"/>
    </source>
</evidence>
<reference evidence="2 3" key="1">
    <citation type="journal article" date="2009" name="Nat. Genet.">
        <title>The genome of the cucumber, Cucumis sativus L.</title>
        <authorList>
            <person name="Huang S."/>
            <person name="Li R."/>
            <person name="Zhang Z."/>
            <person name="Li L."/>
            <person name="Gu X."/>
            <person name="Fan W."/>
            <person name="Lucas W.J."/>
            <person name="Wang X."/>
            <person name="Xie B."/>
            <person name="Ni P."/>
            <person name="Ren Y."/>
            <person name="Zhu H."/>
            <person name="Li J."/>
            <person name="Lin K."/>
            <person name="Jin W."/>
            <person name="Fei Z."/>
            <person name="Li G."/>
            <person name="Staub J."/>
            <person name="Kilian A."/>
            <person name="van der Vossen E.A."/>
            <person name="Wu Y."/>
            <person name="Guo J."/>
            <person name="He J."/>
            <person name="Jia Z."/>
            <person name="Ren Y."/>
            <person name="Tian G."/>
            <person name="Lu Y."/>
            <person name="Ruan J."/>
            <person name="Qian W."/>
            <person name="Wang M."/>
            <person name="Huang Q."/>
            <person name="Li B."/>
            <person name="Xuan Z."/>
            <person name="Cao J."/>
            <person name="Asan"/>
            <person name="Wu Z."/>
            <person name="Zhang J."/>
            <person name="Cai Q."/>
            <person name="Bai Y."/>
            <person name="Zhao B."/>
            <person name="Han Y."/>
            <person name="Li Y."/>
            <person name="Li X."/>
            <person name="Wang S."/>
            <person name="Shi Q."/>
            <person name="Liu S."/>
            <person name="Cho W.K."/>
            <person name="Kim J.Y."/>
            <person name="Xu Y."/>
            <person name="Heller-Uszynska K."/>
            <person name="Miao H."/>
            <person name="Cheng Z."/>
            <person name="Zhang S."/>
            <person name="Wu J."/>
            <person name="Yang Y."/>
            <person name="Kang H."/>
            <person name="Li M."/>
            <person name="Liang H."/>
            <person name="Ren X."/>
            <person name="Shi Z."/>
            <person name="Wen M."/>
            <person name="Jian M."/>
            <person name="Yang H."/>
            <person name="Zhang G."/>
            <person name="Yang Z."/>
            <person name="Chen R."/>
            <person name="Liu S."/>
            <person name="Li J."/>
            <person name="Ma L."/>
            <person name="Liu H."/>
            <person name="Zhou Y."/>
            <person name="Zhao J."/>
            <person name="Fang X."/>
            <person name="Li G."/>
            <person name="Fang L."/>
            <person name="Li Y."/>
            <person name="Liu D."/>
            <person name="Zheng H."/>
            <person name="Zhang Y."/>
            <person name="Qin N."/>
            <person name="Li Z."/>
            <person name="Yang G."/>
            <person name="Yang S."/>
            <person name="Bolund L."/>
            <person name="Kristiansen K."/>
            <person name="Zheng H."/>
            <person name="Li S."/>
            <person name="Zhang X."/>
            <person name="Yang H."/>
            <person name="Wang J."/>
            <person name="Sun R."/>
            <person name="Zhang B."/>
            <person name="Jiang S."/>
            <person name="Wang J."/>
            <person name="Du Y."/>
            <person name="Li S."/>
        </authorList>
    </citation>
    <scope>NUCLEOTIDE SEQUENCE [LARGE SCALE GENOMIC DNA]</scope>
    <source>
        <strain evidence="3">cv. 9930</strain>
    </source>
</reference>
<gene>
    <name evidence="2" type="ORF">Csa_7G056480</name>
</gene>
<feature type="chain" id="PRO_5001971803" evidence="1">
    <location>
        <begin position="25"/>
        <end position="127"/>
    </location>
</feature>
<dbReference type="Gramene" id="KGN43669">
    <property type="protein sequence ID" value="KGN43669"/>
    <property type="gene ID" value="Csa_7G056480"/>
</dbReference>
<name>A0A0A0K3W4_CUCSA</name>
<dbReference type="AlphaFoldDB" id="A0A0A0K3W4"/>
<sequence length="127" mass="14848">MIRLYKFWWTKLLLLELWLLITSSIENEIDFMMMMDTHNILEIGVALRHLFAGMHMHAQKDGESHAHIVVHLCTWLISIIKLHGYPSGQTVKQFLRHPFSHFESSRDFRFTVVKNVLEILASAAMAD</sequence>
<proteinExistence type="predicted"/>
<dbReference type="EMBL" id="CM002928">
    <property type="protein sequence ID" value="KGN43669.1"/>
    <property type="molecule type" value="Genomic_DNA"/>
</dbReference>
<keyword evidence="3" id="KW-1185">Reference proteome</keyword>
<reference evidence="2 3" key="3">
    <citation type="journal article" date="2010" name="BMC Genomics">
        <title>Transcriptome sequencing and comparative analysis of cucumber flowers with different sex types.</title>
        <authorList>
            <person name="Guo S."/>
            <person name="Zheng Y."/>
            <person name="Joung J.G."/>
            <person name="Liu S."/>
            <person name="Zhang Z."/>
            <person name="Crasta O.R."/>
            <person name="Sobral B.W."/>
            <person name="Xu Y."/>
            <person name="Huang S."/>
            <person name="Fei Z."/>
        </authorList>
    </citation>
    <scope>NUCLEOTIDE SEQUENCE [LARGE SCALE GENOMIC DNA]</scope>
    <source>
        <strain evidence="3">cv. 9930</strain>
    </source>
</reference>
<reference evidence="2 3" key="2">
    <citation type="journal article" date="2009" name="PLoS ONE">
        <title>An integrated genetic and cytogenetic map of the cucumber genome.</title>
        <authorList>
            <person name="Ren Y."/>
            <person name="Zhang Z."/>
            <person name="Liu J."/>
            <person name="Staub J.E."/>
            <person name="Han Y."/>
            <person name="Cheng Z."/>
            <person name="Li X."/>
            <person name="Lu J."/>
            <person name="Miao H."/>
            <person name="Kang H."/>
            <person name="Xie B."/>
            <person name="Gu X."/>
            <person name="Wang X."/>
            <person name="Du Y."/>
            <person name="Jin W."/>
            <person name="Huang S."/>
        </authorList>
    </citation>
    <scope>NUCLEOTIDE SEQUENCE [LARGE SCALE GENOMIC DNA]</scope>
    <source>
        <strain evidence="3">cv. 9930</strain>
    </source>
</reference>
<accession>A0A0A0K3W4</accession>